<evidence type="ECO:0000256" key="1">
    <source>
        <dbReference type="ARBA" id="ARBA00001424"/>
    </source>
</evidence>
<dbReference type="InterPro" id="IPR001131">
    <property type="entry name" value="Peptidase_M24B_aminopep-P_CS"/>
</dbReference>
<dbReference type="SMART" id="SM01011">
    <property type="entry name" value="AMP_N"/>
    <property type="match status" value="1"/>
</dbReference>
<evidence type="ECO:0000256" key="3">
    <source>
        <dbReference type="ARBA" id="ARBA00008766"/>
    </source>
</evidence>
<gene>
    <name evidence="14" type="ORF">DEH80_13010</name>
</gene>
<evidence type="ECO:0000313" key="14">
    <source>
        <dbReference type="EMBL" id="PWN55395.1"/>
    </source>
</evidence>
<dbReference type="GO" id="GO:0030145">
    <property type="term" value="F:manganese ion binding"/>
    <property type="evidence" value="ECO:0007669"/>
    <property type="project" value="InterPro"/>
</dbReference>
<keyword evidence="5" id="KW-0645">Protease</keyword>
<keyword evidence="8" id="KW-0482">Metalloprotease</keyword>
<comment type="cofactor">
    <cofactor evidence="2">
        <name>Mn(2+)</name>
        <dbReference type="ChEBI" id="CHEBI:29035"/>
    </cofactor>
</comment>
<dbReference type="AlphaFoldDB" id="A0A363UIY8"/>
<dbReference type="InterPro" id="IPR052433">
    <property type="entry name" value="X-Pro_dipept-like"/>
</dbReference>
<comment type="caution">
    <text evidence="14">The sequence shown here is derived from an EMBL/GenBank/DDBJ whole genome shotgun (WGS) entry which is preliminary data.</text>
</comment>
<evidence type="ECO:0000313" key="15">
    <source>
        <dbReference type="Proteomes" id="UP000251800"/>
    </source>
</evidence>
<sequence>MAAFDAPQGAATTQAPSISADEFTARRRALMDAAGPDAVIIVPSASEQVRNRDVHYPFRQDSDFRYLTGFNEPDAVAVLAPGHDDGEFHVFCRPRDREREIWDGLRAGPEGVKARHGADQGHPLDALDTVIARLLRGRSRIVYTLGLSTAWDQRVLGWVNSLRAASRRGPAAPESIISLEATLHEQRLIKSTGELAMMAHASRVSAEAHCRAMRVCKPGMTEYQVAAEIHHSFAMARMEPAYESIVGGGANACILHYRENDAVLGDGDLLLIDAGAEYDGYCADITRTFPVNGRFTGEQRAIYDIVLDAQLASIDAVRVGKRHQDDVHMASVRTITQGLVDLGLLTGAVDALIEDEAYKTYFMHGTGHWIGMDVHDVGAYYDDGQSRQLAAGMVLTVEPGIYVAAGTSGADERFWNIGVRIEDDVVVTEGEPRILTDAVPKRAEDVEALMAG</sequence>
<evidence type="ECO:0000256" key="5">
    <source>
        <dbReference type="ARBA" id="ARBA00022670"/>
    </source>
</evidence>
<keyword evidence="9" id="KW-0464">Manganese</keyword>
<dbReference type="InterPro" id="IPR007865">
    <property type="entry name" value="Aminopep_P_N"/>
</dbReference>
<dbReference type="SUPFAM" id="SSF53092">
    <property type="entry name" value="Creatinase/prolidase N-terminal domain"/>
    <property type="match status" value="1"/>
</dbReference>
<dbReference type="EMBL" id="QEQK01000011">
    <property type="protein sequence ID" value="PWN55395.1"/>
    <property type="molecule type" value="Genomic_DNA"/>
</dbReference>
<dbReference type="InterPro" id="IPR036005">
    <property type="entry name" value="Creatinase/aminopeptidase-like"/>
</dbReference>
<dbReference type="GO" id="GO:0006508">
    <property type="term" value="P:proteolysis"/>
    <property type="evidence" value="ECO:0007669"/>
    <property type="project" value="UniProtKB-KW"/>
</dbReference>
<evidence type="ECO:0000256" key="8">
    <source>
        <dbReference type="ARBA" id="ARBA00023049"/>
    </source>
</evidence>
<dbReference type="OrthoDB" id="9806388at2"/>
<protein>
    <recommendedName>
        <fullName evidence="10">Xaa-Pro aminopeptidase</fullName>
        <ecNumber evidence="4">3.4.11.9</ecNumber>
    </recommendedName>
    <alternativeName>
        <fullName evidence="11">Aminopeptidase P II</fullName>
    </alternativeName>
    <alternativeName>
        <fullName evidence="12">X-Pro aminopeptidase</fullName>
    </alternativeName>
</protein>
<comment type="catalytic activity">
    <reaction evidence="1">
        <text>Release of any N-terminal amino acid, including proline, that is linked to proline, even from a dipeptide or tripeptide.</text>
        <dbReference type="EC" id="3.4.11.9"/>
    </reaction>
</comment>
<dbReference type="InterPro" id="IPR000994">
    <property type="entry name" value="Pept_M24"/>
</dbReference>
<dbReference type="CDD" id="cd01087">
    <property type="entry name" value="Prolidase"/>
    <property type="match status" value="1"/>
</dbReference>
<proteinExistence type="inferred from homology"/>
<dbReference type="GO" id="GO:0005829">
    <property type="term" value="C:cytosol"/>
    <property type="evidence" value="ECO:0007669"/>
    <property type="project" value="TreeGrafter"/>
</dbReference>
<dbReference type="EC" id="3.4.11.9" evidence="4"/>
<dbReference type="PRINTS" id="PR00599">
    <property type="entry name" value="MAPEPTIDASE"/>
</dbReference>
<keyword evidence="14" id="KW-0031">Aminopeptidase</keyword>
<dbReference type="GO" id="GO:0070006">
    <property type="term" value="F:metalloaminopeptidase activity"/>
    <property type="evidence" value="ECO:0007669"/>
    <property type="project" value="InterPro"/>
</dbReference>
<evidence type="ECO:0000256" key="4">
    <source>
        <dbReference type="ARBA" id="ARBA00012574"/>
    </source>
</evidence>
<dbReference type="Proteomes" id="UP000251800">
    <property type="component" value="Unassembled WGS sequence"/>
</dbReference>
<dbReference type="InterPro" id="IPR001714">
    <property type="entry name" value="Pept_M24_MAP"/>
</dbReference>
<evidence type="ECO:0000256" key="7">
    <source>
        <dbReference type="ARBA" id="ARBA00022801"/>
    </source>
</evidence>
<dbReference type="SUPFAM" id="SSF55920">
    <property type="entry name" value="Creatinase/aminopeptidase"/>
    <property type="match status" value="1"/>
</dbReference>
<evidence type="ECO:0000256" key="12">
    <source>
        <dbReference type="ARBA" id="ARBA00081411"/>
    </source>
</evidence>
<dbReference type="PANTHER" id="PTHR43226">
    <property type="entry name" value="XAA-PRO AMINOPEPTIDASE 3"/>
    <property type="match status" value="1"/>
</dbReference>
<keyword evidence="15" id="KW-1185">Reference proteome</keyword>
<organism evidence="14 15">
    <name type="scientific">Abyssibacter profundi</name>
    <dbReference type="NCBI Taxonomy" id="2182787"/>
    <lineage>
        <taxon>Bacteria</taxon>
        <taxon>Pseudomonadati</taxon>
        <taxon>Pseudomonadota</taxon>
        <taxon>Gammaproteobacteria</taxon>
        <taxon>Chromatiales</taxon>
        <taxon>Oceanococcaceae</taxon>
        <taxon>Abyssibacter</taxon>
    </lineage>
</organism>
<dbReference type="Gene3D" id="3.90.230.10">
    <property type="entry name" value="Creatinase/methionine aminopeptidase superfamily"/>
    <property type="match status" value="1"/>
</dbReference>
<keyword evidence="7" id="KW-0378">Hydrolase</keyword>
<evidence type="ECO:0000256" key="11">
    <source>
        <dbReference type="ARBA" id="ARBA00075356"/>
    </source>
</evidence>
<dbReference type="RefSeq" id="WP_109720937.1">
    <property type="nucleotide sequence ID" value="NZ_QEQK01000011.1"/>
</dbReference>
<dbReference type="Pfam" id="PF00557">
    <property type="entry name" value="Peptidase_M24"/>
    <property type="match status" value="1"/>
</dbReference>
<name>A0A363UIY8_9GAMM</name>
<dbReference type="Pfam" id="PF05195">
    <property type="entry name" value="AMP_N"/>
    <property type="match status" value="1"/>
</dbReference>
<evidence type="ECO:0000256" key="6">
    <source>
        <dbReference type="ARBA" id="ARBA00022723"/>
    </source>
</evidence>
<dbReference type="InterPro" id="IPR029149">
    <property type="entry name" value="Creatin/AminoP/Spt16_N"/>
</dbReference>
<evidence type="ECO:0000256" key="9">
    <source>
        <dbReference type="ARBA" id="ARBA00023211"/>
    </source>
</evidence>
<feature type="domain" description="Aminopeptidase P N-terminal" evidence="13">
    <location>
        <begin position="18"/>
        <end position="152"/>
    </location>
</feature>
<dbReference type="FunFam" id="3.90.230.10:FF:000002">
    <property type="entry name" value="Xaa-Pro aminopeptidase 3"/>
    <property type="match status" value="1"/>
</dbReference>
<accession>A0A363UIY8</accession>
<evidence type="ECO:0000256" key="2">
    <source>
        <dbReference type="ARBA" id="ARBA00001936"/>
    </source>
</evidence>
<reference evidence="14 15" key="1">
    <citation type="submission" date="2018-05" db="EMBL/GenBank/DDBJ databases">
        <title>Abyssibacter profundi OUC007T gen. nov., sp. nov, a marine bacterium isolated from seawater of the Mariana Trench.</title>
        <authorList>
            <person name="Zhou S."/>
        </authorList>
    </citation>
    <scope>NUCLEOTIDE SEQUENCE [LARGE SCALE GENOMIC DNA]</scope>
    <source>
        <strain evidence="14 15">OUC007</strain>
    </source>
</reference>
<dbReference type="Gene3D" id="3.40.350.10">
    <property type="entry name" value="Creatinase/prolidase N-terminal domain"/>
    <property type="match status" value="1"/>
</dbReference>
<comment type="similarity">
    <text evidence="3">Belongs to the peptidase M24B family.</text>
</comment>
<dbReference type="PROSITE" id="PS00491">
    <property type="entry name" value="PROLINE_PEPTIDASE"/>
    <property type="match status" value="1"/>
</dbReference>
<dbReference type="PANTHER" id="PTHR43226:SF4">
    <property type="entry name" value="XAA-PRO AMINOPEPTIDASE 3"/>
    <property type="match status" value="1"/>
</dbReference>
<evidence type="ECO:0000256" key="10">
    <source>
        <dbReference type="ARBA" id="ARBA00069363"/>
    </source>
</evidence>
<evidence type="ECO:0000259" key="13">
    <source>
        <dbReference type="SMART" id="SM01011"/>
    </source>
</evidence>
<keyword evidence="6" id="KW-0479">Metal-binding</keyword>